<organism evidence="1 2">
    <name type="scientific">Galemys pyrenaicus</name>
    <name type="common">Iberian desman</name>
    <name type="synonym">Pyrenean desman</name>
    <dbReference type="NCBI Taxonomy" id="202257"/>
    <lineage>
        <taxon>Eukaryota</taxon>
        <taxon>Metazoa</taxon>
        <taxon>Chordata</taxon>
        <taxon>Craniata</taxon>
        <taxon>Vertebrata</taxon>
        <taxon>Euteleostomi</taxon>
        <taxon>Mammalia</taxon>
        <taxon>Eutheria</taxon>
        <taxon>Laurasiatheria</taxon>
        <taxon>Eulipotyphla</taxon>
        <taxon>Talpidae</taxon>
        <taxon>Galemys</taxon>
    </lineage>
</organism>
<dbReference type="OrthoDB" id="2436667at2759"/>
<reference evidence="1" key="1">
    <citation type="journal article" date="2021" name="Evol. Appl.">
        <title>The genome of the Pyrenean desman and the effects of bottlenecks and inbreeding on the genomic landscape of an endangered species.</title>
        <authorList>
            <person name="Escoda L."/>
            <person name="Castresana J."/>
        </authorList>
    </citation>
    <scope>NUCLEOTIDE SEQUENCE</scope>
    <source>
        <strain evidence="1">IBE-C5619</strain>
    </source>
</reference>
<gene>
    <name evidence="1" type="ORF">J0S82_009581</name>
</gene>
<keyword evidence="2" id="KW-1185">Reference proteome</keyword>
<dbReference type="EMBL" id="JAGFMF010011390">
    <property type="protein sequence ID" value="KAG8524292.1"/>
    <property type="molecule type" value="Genomic_DNA"/>
</dbReference>
<dbReference type="InterPro" id="IPR000915">
    <property type="entry name" value="60S_ribosomal_eL6"/>
</dbReference>
<comment type="caution">
    <text evidence="1">The sequence shown here is derived from an EMBL/GenBank/DDBJ whole genome shotgun (WGS) entry which is preliminary data.</text>
</comment>
<accession>A0A8J6AWD5</accession>
<evidence type="ECO:0000313" key="1">
    <source>
        <dbReference type="EMBL" id="KAG8524292.1"/>
    </source>
</evidence>
<name>A0A8J6AWD5_GALPY</name>
<evidence type="ECO:0000313" key="2">
    <source>
        <dbReference type="Proteomes" id="UP000700334"/>
    </source>
</evidence>
<proteinExistence type="predicted"/>
<dbReference type="Proteomes" id="UP000700334">
    <property type="component" value="Unassembled WGS sequence"/>
</dbReference>
<sequence length="185" mass="20448">MKRKLEGGVLATVTKPAGGDKNGGNPNIKFHKVPRYPTEDAPQKLLSGGENLQPACERTTSRHHSWAILTILTGRHRARGLAVSGYSWLERSSSIKLPLNQGCTGNLSLPLPQRPISWIPKHLADACFKKLCKRRHQEGGLFHTEKKYEILGPYKADQKAVDSHICQKSKLFPAPGLLLLCVCSH</sequence>
<feature type="non-terminal residue" evidence="1">
    <location>
        <position position="1"/>
    </location>
</feature>
<dbReference type="GO" id="GO:0006412">
    <property type="term" value="P:translation"/>
    <property type="evidence" value="ECO:0007669"/>
    <property type="project" value="InterPro"/>
</dbReference>
<keyword evidence="1" id="KW-0689">Ribosomal protein</keyword>
<dbReference type="AlphaFoldDB" id="A0A8J6AWD5"/>
<dbReference type="GO" id="GO:0003735">
    <property type="term" value="F:structural constituent of ribosome"/>
    <property type="evidence" value="ECO:0007669"/>
    <property type="project" value="InterPro"/>
</dbReference>
<dbReference type="Pfam" id="PF01159">
    <property type="entry name" value="Ribosomal_L6e"/>
    <property type="match status" value="1"/>
</dbReference>
<protein>
    <submittedName>
        <fullName evidence="1">60S ribosomal protein L6</fullName>
    </submittedName>
</protein>
<keyword evidence="1" id="KW-0687">Ribonucleoprotein</keyword>
<dbReference type="GO" id="GO:0005840">
    <property type="term" value="C:ribosome"/>
    <property type="evidence" value="ECO:0007669"/>
    <property type="project" value="UniProtKB-KW"/>
</dbReference>